<evidence type="ECO:0000313" key="2">
    <source>
        <dbReference type="EMBL" id="OIW35726.1"/>
    </source>
</evidence>
<dbReference type="InterPro" id="IPR001466">
    <property type="entry name" value="Beta-lactam-related"/>
</dbReference>
<dbReference type="SUPFAM" id="SSF56601">
    <property type="entry name" value="beta-lactamase/transpeptidase-like"/>
    <property type="match status" value="1"/>
</dbReference>
<gene>
    <name evidence="2" type="ORF">CONLIGDRAFT_651664</name>
</gene>
<dbReference type="PANTHER" id="PTHR43283:SF3">
    <property type="entry name" value="BETA-LACTAMASE FAMILY PROTEIN (AFU_ORTHOLOGUE AFUA_5G07500)"/>
    <property type="match status" value="1"/>
</dbReference>
<dbReference type="EMBL" id="KV875093">
    <property type="protein sequence ID" value="OIW35726.1"/>
    <property type="molecule type" value="Genomic_DNA"/>
</dbReference>
<dbReference type="InterPro" id="IPR050789">
    <property type="entry name" value="Diverse_Enzym_Activities"/>
</dbReference>
<accession>A0A1J7J7E2</accession>
<dbReference type="OrthoDB" id="428260at2759"/>
<sequence length="425" mass="46720">MTKCGTLSNTNTDTSRTQLATTMATQTIRYEVQLELNKLLDEACAERTAGLPYASAVLVAPEDKTGSDDILWLASCTKLVTTIACLQLVENDTLSLDDSKEVEAICPELKNVMVLMEDGSLVPKIRGITLRMLLTHTAGFGYSFLNGKLNKYKSSRSEDESKQFDEFSGVFEDILQPLVNQPGETFEYGISIDWAGVLVERAARMNLNDYMQRHIFQPLNIRDLSMIPSSQMRTRLVGLWQRNIDGSLSPREYPLSRALDNKNTSDCTHSGGAGLFGSIRQFSKIITALINGGKSPETTSSILSPASVSQMFTNQLPQWPNFARRHLPAAKLDLVYPAEGLYPVCPPSFPQGFGLGCLISPGITGRSDGTVHWTGLSNVFWWLDQQNGIGGVVASQVLPFADPQAATLWVHVETRAYEGLQKTAD</sequence>
<dbReference type="InterPro" id="IPR012338">
    <property type="entry name" value="Beta-lactam/transpept-like"/>
</dbReference>
<dbReference type="STRING" id="1408157.A0A1J7J7E2"/>
<organism evidence="2 3">
    <name type="scientific">Coniochaeta ligniaria NRRL 30616</name>
    <dbReference type="NCBI Taxonomy" id="1408157"/>
    <lineage>
        <taxon>Eukaryota</taxon>
        <taxon>Fungi</taxon>
        <taxon>Dikarya</taxon>
        <taxon>Ascomycota</taxon>
        <taxon>Pezizomycotina</taxon>
        <taxon>Sordariomycetes</taxon>
        <taxon>Sordariomycetidae</taxon>
        <taxon>Coniochaetales</taxon>
        <taxon>Coniochaetaceae</taxon>
        <taxon>Coniochaeta</taxon>
    </lineage>
</organism>
<dbReference type="Gene3D" id="3.40.710.10">
    <property type="entry name" value="DD-peptidase/beta-lactamase superfamily"/>
    <property type="match status" value="1"/>
</dbReference>
<evidence type="ECO:0000259" key="1">
    <source>
        <dbReference type="Pfam" id="PF00144"/>
    </source>
</evidence>
<protein>
    <submittedName>
        <fullName evidence="2">Beta-lactamase family protein</fullName>
    </submittedName>
</protein>
<evidence type="ECO:0000313" key="3">
    <source>
        <dbReference type="Proteomes" id="UP000182658"/>
    </source>
</evidence>
<dbReference type="Proteomes" id="UP000182658">
    <property type="component" value="Unassembled WGS sequence"/>
</dbReference>
<dbReference type="PANTHER" id="PTHR43283">
    <property type="entry name" value="BETA-LACTAMASE-RELATED"/>
    <property type="match status" value="1"/>
</dbReference>
<dbReference type="InParanoid" id="A0A1J7J7E2"/>
<keyword evidence="3" id="KW-1185">Reference proteome</keyword>
<name>A0A1J7J7E2_9PEZI</name>
<reference evidence="2 3" key="1">
    <citation type="submission" date="2016-10" db="EMBL/GenBank/DDBJ databases">
        <title>Draft genome sequence of Coniochaeta ligniaria NRRL30616, a lignocellulolytic fungus for bioabatement of inhibitors in plant biomass hydrolysates.</title>
        <authorList>
            <consortium name="DOE Joint Genome Institute"/>
            <person name="Jimenez D.J."/>
            <person name="Hector R.E."/>
            <person name="Riley R."/>
            <person name="Sun H."/>
            <person name="Grigoriev I.V."/>
            <person name="Van Elsas J.D."/>
            <person name="Nichols N.N."/>
        </authorList>
    </citation>
    <scope>NUCLEOTIDE SEQUENCE [LARGE SCALE GENOMIC DNA]</scope>
    <source>
        <strain evidence="2 3">NRRL 30616</strain>
    </source>
</reference>
<feature type="domain" description="Beta-lactamase-related" evidence="1">
    <location>
        <begin position="73"/>
        <end position="402"/>
    </location>
</feature>
<dbReference type="AlphaFoldDB" id="A0A1J7J7E2"/>
<proteinExistence type="predicted"/>
<dbReference type="Pfam" id="PF00144">
    <property type="entry name" value="Beta-lactamase"/>
    <property type="match status" value="1"/>
</dbReference>